<evidence type="ECO:0000313" key="3">
    <source>
        <dbReference type="Proteomes" id="UP000276603"/>
    </source>
</evidence>
<dbReference type="EMBL" id="RBCJ01000004">
    <property type="protein sequence ID" value="RKN78455.1"/>
    <property type="molecule type" value="Genomic_DNA"/>
</dbReference>
<sequence length="270" mass="29640">MKKINVLLQMAFIGFLLVSVSCSVESEPILTENLQNPVPKPETTAVGGSEPQGIHRSVSYKLSGNFSGKLDVTFLSSDGFTPPNPFLGMEIPWETEYDIPGQTYAIGGYANGLYGDGNPEETASLQMFLDNKLLETVIRTADDDGYITLPLESYSLEYDTSEKTISDSNIGKEITYKVDGDFSGKIILVYKVADGSRENIEINTLPWEYTFETTVNSARVSIYGLGTQGMKNEKIQYSLSLNGTVVDSGNVEAYEDGSISLTPEFFIDFD</sequence>
<keyword evidence="1" id="KW-0732">Signal</keyword>
<evidence type="ECO:0000256" key="1">
    <source>
        <dbReference type="SAM" id="SignalP"/>
    </source>
</evidence>
<dbReference type="RefSeq" id="WP_120713361.1">
    <property type="nucleotide sequence ID" value="NZ_RBCJ01000004.1"/>
</dbReference>
<dbReference type="OrthoDB" id="1377205at2"/>
<dbReference type="Gene3D" id="2.60.40.2880">
    <property type="entry name" value="MmpS1-5, C-terminal soluble domain"/>
    <property type="match status" value="1"/>
</dbReference>
<dbReference type="PROSITE" id="PS51257">
    <property type="entry name" value="PROKAR_LIPOPROTEIN"/>
    <property type="match status" value="1"/>
</dbReference>
<proteinExistence type="predicted"/>
<reference evidence="2 3" key="1">
    <citation type="submission" date="2018-10" db="EMBL/GenBank/DDBJ databases">
        <title>Ulvibacterium marinum gen. nov., sp. nov., a novel marine bacterium of the family Flavobacteriaceae, isolated from a culture of the green alga Ulva prolifera.</title>
        <authorList>
            <person name="Zhang Z."/>
        </authorList>
    </citation>
    <scope>NUCLEOTIDE SEQUENCE [LARGE SCALE GENOMIC DNA]</scope>
    <source>
        <strain evidence="2 3">CCMM003</strain>
    </source>
</reference>
<feature type="signal peptide" evidence="1">
    <location>
        <begin position="1"/>
        <end position="26"/>
    </location>
</feature>
<dbReference type="InterPro" id="IPR038468">
    <property type="entry name" value="MmpS_C"/>
</dbReference>
<comment type="caution">
    <text evidence="2">The sequence shown here is derived from an EMBL/GenBank/DDBJ whole genome shotgun (WGS) entry which is preliminary data.</text>
</comment>
<accession>A0A3B0BY07</accession>
<evidence type="ECO:0000313" key="2">
    <source>
        <dbReference type="EMBL" id="RKN78455.1"/>
    </source>
</evidence>
<organism evidence="2 3">
    <name type="scientific">Ulvibacterium marinum</name>
    <dbReference type="NCBI Taxonomy" id="2419782"/>
    <lineage>
        <taxon>Bacteria</taxon>
        <taxon>Pseudomonadati</taxon>
        <taxon>Bacteroidota</taxon>
        <taxon>Flavobacteriia</taxon>
        <taxon>Flavobacteriales</taxon>
        <taxon>Flavobacteriaceae</taxon>
        <taxon>Ulvibacterium</taxon>
    </lineage>
</organism>
<keyword evidence="3" id="KW-1185">Reference proteome</keyword>
<feature type="chain" id="PRO_5017253195" evidence="1">
    <location>
        <begin position="27"/>
        <end position="270"/>
    </location>
</feature>
<gene>
    <name evidence="2" type="ORF">D7Z94_19770</name>
</gene>
<dbReference type="Proteomes" id="UP000276603">
    <property type="component" value="Unassembled WGS sequence"/>
</dbReference>
<name>A0A3B0BY07_9FLAO</name>
<protein>
    <submittedName>
        <fullName evidence="2">Uncharacterized protein</fullName>
    </submittedName>
</protein>
<dbReference type="AlphaFoldDB" id="A0A3B0BY07"/>